<reference evidence="1 2" key="1">
    <citation type="journal article" date="2017" name="PLoS Biol.">
        <title>The sea cucumber genome provides insights into morphological evolution and visceral regeneration.</title>
        <authorList>
            <person name="Zhang X."/>
            <person name="Sun L."/>
            <person name="Yuan J."/>
            <person name="Sun Y."/>
            <person name="Gao Y."/>
            <person name="Zhang L."/>
            <person name="Li S."/>
            <person name="Dai H."/>
            <person name="Hamel J.F."/>
            <person name="Liu C."/>
            <person name="Yu Y."/>
            <person name="Liu S."/>
            <person name="Lin W."/>
            <person name="Guo K."/>
            <person name="Jin S."/>
            <person name="Xu P."/>
            <person name="Storey K.B."/>
            <person name="Huan P."/>
            <person name="Zhang T."/>
            <person name="Zhou Y."/>
            <person name="Zhang J."/>
            <person name="Lin C."/>
            <person name="Li X."/>
            <person name="Xing L."/>
            <person name="Huo D."/>
            <person name="Sun M."/>
            <person name="Wang L."/>
            <person name="Mercier A."/>
            <person name="Li F."/>
            <person name="Yang H."/>
            <person name="Xiang J."/>
        </authorList>
    </citation>
    <scope>NUCLEOTIDE SEQUENCE [LARGE SCALE GENOMIC DNA]</scope>
    <source>
        <strain evidence="1">Shaxun</strain>
        <tissue evidence="1">Muscle</tissue>
    </source>
</reference>
<organism evidence="1 2">
    <name type="scientific">Stichopus japonicus</name>
    <name type="common">Sea cucumber</name>
    <dbReference type="NCBI Taxonomy" id="307972"/>
    <lineage>
        <taxon>Eukaryota</taxon>
        <taxon>Metazoa</taxon>
        <taxon>Echinodermata</taxon>
        <taxon>Eleutherozoa</taxon>
        <taxon>Echinozoa</taxon>
        <taxon>Holothuroidea</taxon>
        <taxon>Aspidochirotacea</taxon>
        <taxon>Aspidochirotida</taxon>
        <taxon>Stichopodidae</taxon>
        <taxon>Apostichopus</taxon>
    </lineage>
</organism>
<evidence type="ECO:0000313" key="1">
    <source>
        <dbReference type="EMBL" id="PIK60518.1"/>
    </source>
</evidence>
<dbReference type="AlphaFoldDB" id="A0A2G8LJT5"/>
<dbReference type="EMBL" id="MRZV01000054">
    <property type="protein sequence ID" value="PIK60518.1"/>
    <property type="molecule type" value="Genomic_DNA"/>
</dbReference>
<proteinExistence type="predicted"/>
<accession>A0A2G8LJT5</accession>
<comment type="caution">
    <text evidence="1">The sequence shown here is derived from an EMBL/GenBank/DDBJ whole genome shotgun (WGS) entry which is preliminary data.</text>
</comment>
<protein>
    <submittedName>
        <fullName evidence="1">Uncharacterized protein</fullName>
    </submittedName>
</protein>
<dbReference type="Proteomes" id="UP000230750">
    <property type="component" value="Unassembled WGS sequence"/>
</dbReference>
<gene>
    <name evidence="1" type="ORF">BSL78_02545</name>
</gene>
<sequence length="212" mass="24232">MELQQETDGDFLVHLKQYFILAEELTPNSADSIGTLAVFVKTVIDQNAFSEFDVMKRVFKVAKIKKMARVCSMIESSHPDVAVPAENQQCMASGEEEDYYLGRLQRLLRENNILDMRSSQLQNMPDLEKLVEKDVKHCGDLYEIAKDLGVDDTIAHKLKRYKSMQNILEMTKPDLKVVELAKVLYKHKRVAAVKLLYEKVKDRLTHIAGGES</sequence>
<name>A0A2G8LJT5_STIJA</name>
<evidence type="ECO:0000313" key="2">
    <source>
        <dbReference type="Proteomes" id="UP000230750"/>
    </source>
</evidence>
<keyword evidence="2" id="KW-1185">Reference proteome</keyword>